<proteinExistence type="predicted"/>
<gene>
    <name evidence="2" type="ORF">GCM10011610_25500</name>
</gene>
<feature type="compositionally biased region" description="Low complexity" evidence="1">
    <location>
        <begin position="357"/>
        <end position="366"/>
    </location>
</feature>
<comment type="caution">
    <text evidence="2">The sequence shown here is derived from an EMBL/GenBank/DDBJ whole genome shotgun (WGS) entry which is preliminary data.</text>
</comment>
<dbReference type="EMBL" id="BMNE01000002">
    <property type="protein sequence ID" value="GGN78194.1"/>
    <property type="molecule type" value="Genomic_DNA"/>
</dbReference>
<dbReference type="RefSeq" id="WP_229739734.1">
    <property type="nucleotide sequence ID" value="NZ_BMNE01000002.1"/>
</dbReference>
<name>A0ABQ2KFV5_9NOCA</name>
<sequence>MGPLSVALRNAVALFSDGVEPYTPTPSDIVYDEPHRRLLRYRRATPATGNPVLLVPPLAVTISCYDMRPSQSLVRFLLDLGREVYVIDYGEITYADRDLGFEEWVDDIVPTAIATVGADTEGAAVELIGWSFGGTMSVLTAAAHPDLPIGSVTAVGTPFDQRRNGQISLARRFGQLTGGREVTLPVRVAGGVPKYGVRAGFRIQSIDRELTKPWYIARNIADTEALARMQSVDRFMDTMPGYPGRFYRQAYRQLIIRNEMLKGTVHLRPDRAIDLTELIAPTQLIGGTKDALASSASVAAGVQVLTGAPEVRFTEVPGSHLGIIAGPAARDTTWATIADFLGSVRSSPGRRRRPADRASSAGLRAL</sequence>
<keyword evidence="3" id="KW-1185">Reference proteome</keyword>
<evidence type="ECO:0000313" key="2">
    <source>
        <dbReference type="EMBL" id="GGN78194.1"/>
    </source>
</evidence>
<evidence type="ECO:0000256" key="1">
    <source>
        <dbReference type="SAM" id="MobiDB-lite"/>
    </source>
</evidence>
<dbReference type="PANTHER" id="PTHR36837">
    <property type="entry name" value="POLY(3-HYDROXYALKANOATE) POLYMERASE SUBUNIT PHAC"/>
    <property type="match status" value="1"/>
</dbReference>
<dbReference type="GO" id="GO:0016787">
    <property type="term" value="F:hydrolase activity"/>
    <property type="evidence" value="ECO:0007669"/>
    <property type="project" value="UniProtKB-KW"/>
</dbReference>
<protein>
    <submittedName>
        <fullName evidence="2">Hydrolase</fullName>
    </submittedName>
</protein>
<dbReference type="SUPFAM" id="SSF53474">
    <property type="entry name" value="alpha/beta-Hydrolases"/>
    <property type="match status" value="1"/>
</dbReference>
<dbReference type="PANTHER" id="PTHR36837:SF4">
    <property type="entry name" value="BLR0908 PROTEIN"/>
    <property type="match status" value="1"/>
</dbReference>
<accession>A0ABQ2KFV5</accession>
<keyword evidence="2" id="KW-0378">Hydrolase</keyword>
<organism evidence="2 3">
    <name type="scientific">Nocardia rhizosphaerihabitans</name>
    <dbReference type="NCBI Taxonomy" id="1691570"/>
    <lineage>
        <taxon>Bacteria</taxon>
        <taxon>Bacillati</taxon>
        <taxon>Actinomycetota</taxon>
        <taxon>Actinomycetes</taxon>
        <taxon>Mycobacteriales</taxon>
        <taxon>Nocardiaceae</taxon>
        <taxon>Nocardia</taxon>
    </lineage>
</organism>
<dbReference type="Proteomes" id="UP000658127">
    <property type="component" value="Unassembled WGS sequence"/>
</dbReference>
<dbReference type="InterPro" id="IPR029058">
    <property type="entry name" value="AB_hydrolase_fold"/>
</dbReference>
<dbReference type="Gene3D" id="3.40.50.1820">
    <property type="entry name" value="alpha/beta hydrolase"/>
    <property type="match status" value="1"/>
</dbReference>
<evidence type="ECO:0000313" key="3">
    <source>
        <dbReference type="Proteomes" id="UP000658127"/>
    </source>
</evidence>
<reference evidence="3" key="1">
    <citation type="journal article" date="2019" name="Int. J. Syst. Evol. Microbiol.">
        <title>The Global Catalogue of Microorganisms (GCM) 10K type strain sequencing project: providing services to taxonomists for standard genome sequencing and annotation.</title>
        <authorList>
            <consortium name="The Broad Institute Genomics Platform"/>
            <consortium name="The Broad Institute Genome Sequencing Center for Infectious Disease"/>
            <person name="Wu L."/>
            <person name="Ma J."/>
        </authorList>
    </citation>
    <scope>NUCLEOTIDE SEQUENCE [LARGE SCALE GENOMIC DNA]</scope>
    <source>
        <strain evidence="3">CGMCC 4.7329</strain>
    </source>
</reference>
<feature type="region of interest" description="Disordered" evidence="1">
    <location>
        <begin position="346"/>
        <end position="366"/>
    </location>
</feature>
<dbReference type="InterPro" id="IPR051321">
    <property type="entry name" value="PHA/PHB_synthase"/>
</dbReference>